<proteinExistence type="predicted"/>
<name>A0A6J6F136_9ZZZZ</name>
<dbReference type="AlphaFoldDB" id="A0A6J6F136"/>
<sequence length="112" mass="13331">MREDAVFETNHEHARELKALRRVQRHKNNSGIVVIERVSVGNETHLFKKFIHRTKVARGTNKFSKVFNASFGLDSVFDFEFFDVARTLQRRFDDSRWTALDKQHQFVHELQE</sequence>
<organism evidence="1">
    <name type="scientific">freshwater metagenome</name>
    <dbReference type="NCBI Taxonomy" id="449393"/>
    <lineage>
        <taxon>unclassified sequences</taxon>
        <taxon>metagenomes</taxon>
        <taxon>ecological metagenomes</taxon>
    </lineage>
</organism>
<accession>A0A6J6F136</accession>
<dbReference type="EMBL" id="CAEZTG010000237">
    <property type="protein sequence ID" value="CAB4581269.1"/>
    <property type="molecule type" value="Genomic_DNA"/>
</dbReference>
<reference evidence="1" key="1">
    <citation type="submission" date="2020-05" db="EMBL/GenBank/DDBJ databases">
        <authorList>
            <person name="Chiriac C."/>
            <person name="Salcher M."/>
            <person name="Ghai R."/>
            <person name="Kavagutti S V."/>
        </authorList>
    </citation>
    <scope>NUCLEOTIDE SEQUENCE</scope>
</reference>
<gene>
    <name evidence="1" type="ORF">UFOPK1603_01805</name>
</gene>
<protein>
    <submittedName>
        <fullName evidence="1">Unannotated protein</fullName>
    </submittedName>
</protein>
<evidence type="ECO:0000313" key="1">
    <source>
        <dbReference type="EMBL" id="CAB4581269.1"/>
    </source>
</evidence>